<name>A0A4Y3QG14_MICTE</name>
<evidence type="ECO:0000313" key="3">
    <source>
        <dbReference type="Proteomes" id="UP000319525"/>
    </source>
</evidence>
<evidence type="ECO:0000313" key="2">
    <source>
        <dbReference type="EMBL" id="GEB44121.1"/>
    </source>
</evidence>
<proteinExistence type="predicted"/>
<keyword evidence="1" id="KW-1133">Transmembrane helix</keyword>
<dbReference type="OrthoDB" id="9989373at2"/>
<sequence>MSSRSPRPIGLALCVIAMILLAAPTLFFPADSPNEPKLVFAAVGAFVFALAVLRIRREPSAQAPPDHGDEDVSER</sequence>
<feature type="transmembrane region" description="Helical" evidence="1">
    <location>
        <begin position="39"/>
        <end position="55"/>
    </location>
</feature>
<keyword evidence="1" id="KW-0472">Membrane</keyword>
<reference evidence="2 3" key="1">
    <citation type="submission" date="2019-06" db="EMBL/GenBank/DDBJ databases">
        <title>Whole genome shotgun sequence of Microbacterium testaceum NBRC 12675.</title>
        <authorList>
            <person name="Hosoyama A."/>
            <person name="Uohara A."/>
            <person name="Ohji S."/>
            <person name="Ichikawa N."/>
        </authorList>
    </citation>
    <scope>NUCLEOTIDE SEQUENCE [LARGE SCALE GENOMIC DNA]</scope>
    <source>
        <strain evidence="2 3">NBRC 12675</strain>
    </source>
</reference>
<dbReference type="Proteomes" id="UP000319525">
    <property type="component" value="Unassembled WGS sequence"/>
</dbReference>
<accession>A0A4Y3QG14</accession>
<gene>
    <name evidence="2" type="ORF">MTE01_00660</name>
</gene>
<evidence type="ECO:0000256" key="1">
    <source>
        <dbReference type="SAM" id="Phobius"/>
    </source>
</evidence>
<organism evidence="2 3">
    <name type="scientific">Microbacterium testaceum</name>
    <name type="common">Aureobacterium testaceum</name>
    <name type="synonym">Brevibacterium testaceum</name>
    <dbReference type="NCBI Taxonomy" id="2033"/>
    <lineage>
        <taxon>Bacteria</taxon>
        <taxon>Bacillati</taxon>
        <taxon>Actinomycetota</taxon>
        <taxon>Actinomycetes</taxon>
        <taxon>Micrococcales</taxon>
        <taxon>Microbacteriaceae</taxon>
        <taxon>Microbacterium</taxon>
    </lineage>
</organism>
<dbReference type="AlphaFoldDB" id="A0A4Y3QG14"/>
<dbReference type="EMBL" id="BJML01000001">
    <property type="protein sequence ID" value="GEB44121.1"/>
    <property type="molecule type" value="Genomic_DNA"/>
</dbReference>
<keyword evidence="1" id="KW-0812">Transmembrane</keyword>
<dbReference type="GeneID" id="57142790"/>
<dbReference type="RefSeq" id="WP_116238664.1">
    <property type="nucleotide sequence ID" value="NZ_BJML01000001.1"/>
</dbReference>
<comment type="caution">
    <text evidence="2">The sequence shown here is derived from an EMBL/GenBank/DDBJ whole genome shotgun (WGS) entry which is preliminary data.</text>
</comment>
<protein>
    <submittedName>
        <fullName evidence="2">Uncharacterized protein</fullName>
    </submittedName>
</protein>